<dbReference type="AlphaFoldDB" id="A0A7X2LS96"/>
<evidence type="ECO:0000313" key="3">
    <source>
        <dbReference type="EMBL" id="MRV70574.1"/>
    </source>
</evidence>
<dbReference type="Pfam" id="PF09676">
    <property type="entry name" value="TraV"/>
    <property type="match status" value="1"/>
</dbReference>
<reference evidence="3 4" key="1">
    <citation type="submission" date="2019-11" db="EMBL/GenBank/DDBJ databases">
        <title>Novel species isolated from a subtropical stream in China.</title>
        <authorList>
            <person name="Lu H."/>
        </authorList>
    </citation>
    <scope>NUCLEOTIDE SEQUENCE [LARGE SCALE GENOMIC DNA]</scope>
    <source>
        <strain evidence="3 4">FT92W</strain>
    </source>
</reference>
<proteinExistence type="predicted"/>
<dbReference type="InterPro" id="IPR014118">
    <property type="entry name" value="T4SS_TraV"/>
</dbReference>
<keyword evidence="4" id="KW-1185">Reference proteome</keyword>
<sequence length="202" mass="21851">MNNKSTRRMFALMSGPVWLLSIVGCSNISGIGGTAEFACKAPPGVQCDSLTGTYYNSLHHNLPSQRGADKAPNGKTASPPDRAGAITTQPRISPPNTGFEPVSIRSQGRLLRMWVKAWEDSDHDLIDQSFVYIQVDKGRWLVEHAQQATRAAYANIKPPISGSQSGSISLPAPQAASEFSTRPSILPKVVQEEDLQPSHGDR</sequence>
<evidence type="ECO:0000313" key="4">
    <source>
        <dbReference type="Proteomes" id="UP000446768"/>
    </source>
</evidence>
<keyword evidence="3" id="KW-0449">Lipoprotein</keyword>
<dbReference type="EMBL" id="WKJJ01000001">
    <property type="protein sequence ID" value="MRV70574.1"/>
    <property type="molecule type" value="Genomic_DNA"/>
</dbReference>
<gene>
    <name evidence="3" type="ORF">GJ700_02425</name>
</gene>
<protein>
    <submittedName>
        <fullName evidence="3">TraV family lipoprotein</fullName>
    </submittedName>
</protein>
<feature type="region of interest" description="Disordered" evidence="1">
    <location>
        <begin position="61"/>
        <end position="101"/>
    </location>
</feature>
<dbReference type="RefSeq" id="WP_154371040.1">
    <property type="nucleotide sequence ID" value="NZ_WKJJ01000001.1"/>
</dbReference>
<feature type="compositionally biased region" description="Polar residues" evidence="1">
    <location>
        <begin position="86"/>
        <end position="96"/>
    </location>
</feature>
<feature type="signal peptide" evidence="2">
    <location>
        <begin position="1"/>
        <end position="19"/>
    </location>
</feature>
<feature type="chain" id="PRO_5030965559" evidence="2">
    <location>
        <begin position="20"/>
        <end position="202"/>
    </location>
</feature>
<name>A0A7X2LS96_9BURK</name>
<evidence type="ECO:0000256" key="1">
    <source>
        <dbReference type="SAM" id="MobiDB-lite"/>
    </source>
</evidence>
<feature type="region of interest" description="Disordered" evidence="1">
    <location>
        <begin position="162"/>
        <end position="202"/>
    </location>
</feature>
<keyword evidence="2" id="KW-0732">Signal</keyword>
<evidence type="ECO:0000256" key="2">
    <source>
        <dbReference type="SAM" id="SignalP"/>
    </source>
</evidence>
<dbReference type="Proteomes" id="UP000446768">
    <property type="component" value="Unassembled WGS sequence"/>
</dbReference>
<dbReference type="PROSITE" id="PS51257">
    <property type="entry name" value="PROKAR_LIPOPROTEIN"/>
    <property type="match status" value="1"/>
</dbReference>
<accession>A0A7X2LS96</accession>
<comment type="caution">
    <text evidence="3">The sequence shown here is derived from an EMBL/GenBank/DDBJ whole genome shotgun (WGS) entry which is preliminary data.</text>
</comment>
<organism evidence="3 4">
    <name type="scientific">Pseudoduganella rivuli</name>
    <dbReference type="NCBI Taxonomy" id="2666085"/>
    <lineage>
        <taxon>Bacteria</taxon>
        <taxon>Pseudomonadati</taxon>
        <taxon>Pseudomonadota</taxon>
        <taxon>Betaproteobacteria</taxon>
        <taxon>Burkholderiales</taxon>
        <taxon>Oxalobacteraceae</taxon>
        <taxon>Telluria group</taxon>
        <taxon>Pseudoduganella</taxon>
    </lineage>
</organism>